<dbReference type="EMBL" id="BAABUK010000005">
    <property type="protein sequence ID" value="GAA5809462.1"/>
    <property type="molecule type" value="Genomic_DNA"/>
</dbReference>
<comment type="caution">
    <text evidence="1">The sequence shown here is derived from an EMBL/GenBank/DDBJ whole genome shotgun (WGS) entry which is preliminary data.</text>
</comment>
<protein>
    <submittedName>
        <fullName evidence="1">Uncharacterized protein</fullName>
    </submittedName>
</protein>
<proteinExistence type="predicted"/>
<dbReference type="Proteomes" id="UP001473302">
    <property type="component" value="Unassembled WGS sequence"/>
</dbReference>
<accession>A0ABP9YRJ3</accession>
<sequence>MSDIVKGICNGTFKIAFFSVKANKTKARHSIFAEGWCTLGSAVASVGSQMKEALEADLSNSVELHEPSDKEETEDQDDAYVLKNNFNISATFRQHKSQCRIAFKGKRKP</sequence>
<organism evidence="1 2">
    <name type="scientific">Mucor flavus</name>
    <dbReference type="NCBI Taxonomy" id="439312"/>
    <lineage>
        <taxon>Eukaryota</taxon>
        <taxon>Fungi</taxon>
        <taxon>Fungi incertae sedis</taxon>
        <taxon>Mucoromycota</taxon>
        <taxon>Mucoromycotina</taxon>
        <taxon>Mucoromycetes</taxon>
        <taxon>Mucorales</taxon>
        <taxon>Mucorineae</taxon>
        <taxon>Mucoraceae</taxon>
        <taxon>Mucor</taxon>
    </lineage>
</organism>
<evidence type="ECO:0000313" key="1">
    <source>
        <dbReference type="EMBL" id="GAA5809462.1"/>
    </source>
</evidence>
<name>A0ABP9YRJ3_9FUNG</name>
<keyword evidence="2" id="KW-1185">Reference proteome</keyword>
<reference evidence="1 2" key="1">
    <citation type="submission" date="2024-04" db="EMBL/GenBank/DDBJ databases">
        <title>genome sequences of Mucor flavus KT1a and Helicostylum pulchrum KT1b strains isolated from the surface of a dry-aged beef.</title>
        <authorList>
            <person name="Toyotome T."/>
            <person name="Hosono M."/>
            <person name="Torimaru M."/>
            <person name="Fukuda K."/>
            <person name="Mikami N."/>
        </authorList>
    </citation>
    <scope>NUCLEOTIDE SEQUENCE [LARGE SCALE GENOMIC DNA]</scope>
    <source>
        <strain evidence="1 2">KT1a</strain>
    </source>
</reference>
<evidence type="ECO:0000313" key="2">
    <source>
        <dbReference type="Proteomes" id="UP001473302"/>
    </source>
</evidence>
<gene>
    <name evidence="1" type="ORF">MFLAVUS_002870</name>
</gene>